<feature type="region of interest" description="Disordered" evidence="1">
    <location>
        <begin position="54"/>
        <end position="195"/>
    </location>
</feature>
<dbReference type="GO" id="GO:0003697">
    <property type="term" value="F:single-stranded DNA binding"/>
    <property type="evidence" value="ECO:0007669"/>
    <property type="project" value="InterPro"/>
</dbReference>
<organism evidence="2 3">
    <name type="scientific">Saitozyma podzolica</name>
    <dbReference type="NCBI Taxonomy" id="1890683"/>
    <lineage>
        <taxon>Eukaryota</taxon>
        <taxon>Fungi</taxon>
        <taxon>Dikarya</taxon>
        <taxon>Basidiomycota</taxon>
        <taxon>Agaricomycotina</taxon>
        <taxon>Tremellomycetes</taxon>
        <taxon>Tremellales</taxon>
        <taxon>Trimorphomycetaceae</taxon>
        <taxon>Saitozyma</taxon>
    </lineage>
</organism>
<sequence length="775" mass="83585">MYTTQPQRNGGELTRERGLKSEVNVTIHADVNVNAIDAQIAALQAEKAHIETMARREARRAEEKEREVLVRSTPSKKVKRDNPITETSTLLSTPTPTSPTLQRKQTRLRQSLPSLTPSQAGPSNMSRSLAALRRNKDPSSATPTSDSGLARPLVPRSSSFSDRGRWRDGDEGGKRGGGWHGSHLRNDRAPERDEDSLAIVEKLKPGPKTFGKDPEGEDVWAFVEPNSGIRLSKRVLEHTALQDHLSGRYFLPPSLLYSVIRLSRDGATYDVPVEGDWLTIAVVAERGEVKVSGTKEDVSDTESEVENDDGDLEQGSSALESRSKLSALSKSKSETDPKSKSKSKSNSKFKPKPKKRAPRKYINLKLASLPPRRAGRESTSTQGDALLQLLLFEADAIVRSEPNHDEHGKGQKTRSYRGGSGGAYEKWCNLGVGSVIAILNPRVLRPLRAGGNTPHPLTLPLALNPTSADSVSLIGRLAVPYMGGPPPVQVCEYHVHAAVQRSRNARAEFTASTSSFALSASSSSSGHAGSGSGSGTGSVIRGGTSGGARPTANFRINTGLLPGNGPRAAPRGPDNGGGGATYVIGSGLHLADKLGRSRAQRRKRKVEEREAEEALVRLVDRGSMGGKYLAAAERYEAAKRSEESKGSKGSGLENSTGSKRSIVQTKQGKPGEREKRKSRSGQCGVEDESEMNPTSKRPFSAMAIKRIGFDPTQGQRADDGGDRERRGTISQLKESGREFEGTKKVVRRNVRPPPSPGTVPGREEVLEGDEMVDLD</sequence>
<comment type="caution">
    <text evidence="2">The sequence shown here is derived from an EMBL/GenBank/DDBJ whole genome shotgun (WGS) entry which is preliminary data.</text>
</comment>
<feature type="region of interest" description="Disordered" evidence="1">
    <location>
        <begin position="638"/>
        <end position="775"/>
    </location>
</feature>
<dbReference type="GO" id="GO:0043596">
    <property type="term" value="C:nuclear replication fork"/>
    <property type="evidence" value="ECO:0007669"/>
    <property type="project" value="TreeGrafter"/>
</dbReference>
<evidence type="ECO:0000313" key="3">
    <source>
        <dbReference type="Proteomes" id="UP000279259"/>
    </source>
</evidence>
<feature type="compositionally biased region" description="Basic and acidic residues" evidence="1">
    <location>
        <begin position="162"/>
        <end position="174"/>
    </location>
</feature>
<name>A0A427YFV9_9TREE</name>
<evidence type="ECO:0000313" key="2">
    <source>
        <dbReference type="EMBL" id="RSH90059.1"/>
    </source>
</evidence>
<feature type="compositionally biased region" description="Basic residues" evidence="1">
    <location>
        <begin position="340"/>
        <end position="359"/>
    </location>
</feature>
<feature type="region of interest" description="Disordered" evidence="1">
    <location>
        <begin position="290"/>
        <end position="381"/>
    </location>
</feature>
<feature type="compositionally biased region" description="Low complexity" evidence="1">
    <location>
        <begin position="87"/>
        <end position="101"/>
    </location>
</feature>
<gene>
    <name evidence="2" type="ORF">EHS25_001392</name>
</gene>
<feature type="compositionally biased region" description="Basic and acidic residues" evidence="1">
    <location>
        <begin position="54"/>
        <end position="69"/>
    </location>
</feature>
<dbReference type="STRING" id="1890683.A0A427YFV9"/>
<feature type="compositionally biased region" description="Low complexity" evidence="1">
    <location>
        <begin position="563"/>
        <end position="573"/>
    </location>
</feature>
<dbReference type="EMBL" id="RSCD01000011">
    <property type="protein sequence ID" value="RSH90059.1"/>
    <property type="molecule type" value="Genomic_DNA"/>
</dbReference>
<feature type="compositionally biased region" description="Acidic residues" evidence="1">
    <location>
        <begin position="766"/>
        <end position="775"/>
    </location>
</feature>
<evidence type="ECO:0008006" key="4">
    <source>
        <dbReference type="Google" id="ProtNLM"/>
    </source>
</evidence>
<feature type="compositionally biased region" description="Polar residues" evidence="1">
    <location>
        <begin position="108"/>
        <end position="127"/>
    </location>
</feature>
<dbReference type="InterPro" id="IPR040184">
    <property type="entry name" value="Mcm10"/>
</dbReference>
<dbReference type="InterPro" id="IPR012340">
    <property type="entry name" value="NA-bd_OB-fold"/>
</dbReference>
<dbReference type="GO" id="GO:0003688">
    <property type="term" value="F:DNA replication origin binding"/>
    <property type="evidence" value="ECO:0007669"/>
    <property type="project" value="TreeGrafter"/>
</dbReference>
<accession>A0A427YFV9</accession>
<feature type="compositionally biased region" description="Basic and acidic residues" evidence="1">
    <location>
        <begin position="734"/>
        <end position="743"/>
    </location>
</feature>
<evidence type="ECO:0000256" key="1">
    <source>
        <dbReference type="SAM" id="MobiDB-lite"/>
    </source>
</evidence>
<dbReference type="PANTHER" id="PTHR13454">
    <property type="entry name" value="PROTEIN MCM10 HOMOLOG"/>
    <property type="match status" value="1"/>
</dbReference>
<protein>
    <recommendedName>
        <fullName evidence="4">Zinc finger Mcm10/DnaG-type domain-containing protein</fullName>
    </recommendedName>
</protein>
<feature type="compositionally biased region" description="Polar residues" evidence="1">
    <location>
        <begin position="138"/>
        <end position="147"/>
    </location>
</feature>
<feature type="compositionally biased region" description="Low complexity" evidence="1">
    <location>
        <begin position="316"/>
        <end position="330"/>
    </location>
</feature>
<proteinExistence type="predicted"/>
<feature type="region of interest" description="Disordered" evidence="1">
    <location>
        <begin position="519"/>
        <end position="581"/>
    </location>
</feature>
<dbReference type="Proteomes" id="UP000279259">
    <property type="component" value="Unassembled WGS sequence"/>
</dbReference>
<feature type="compositionally biased region" description="Acidic residues" evidence="1">
    <location>
        <begin position="299"/>
        <end position="312"/>
    </location>
</feature>
<dbReference type="AlphaFoldDB" id="A0A427YFV9"/>
<keyword evidence="3" id="KW-1185">Reference proteome</keyword>
<dbReference type="Gene3D" id="2.40.50.140">
    <property type="entry name" value="Nucleic acid-binding proteins"/>
    <property type="match status" value="2"/>
</dbReference>
<feature type="compositionally biased region" description="Polar residues" evidence="1">
    <location>
        <begin position="656"/>
        <end position="667"/>
    </location>
</feature>
<dbReference type="PANTHER" id="PTHR13454:SF11">
    <property type="entry name" value="PROTEIN MCM10 HOMOLOG"/>
    <property type="match status" value="1"/>
</dbReference>
<reference evidence="2 3" key="1">
    <citation type="submission" date="2018-11" db="EMBL/GenBank/DDBJ databases">
        <title>Genome sequence of Saitozyma podzolica DSM 27192.</title>
        <authorList>
            <person name="Aliyu H."/>
            <person name="Gorte O."/>
            <person name="Ochsenreither K."/>
        </authorList>
    </citation>
    <scope>NUCLEOTIDE SEQUENCE [LARGE SCALE GENOMIC DNA]</scope>
    <source>
        <strain evidence="2 3">DSM 27192</strain>
    </source>
</reference>
<feature type="compositionally biased region" description="Basic and acidic residues" evidence="1">
    <location>
        <begin position="716"/>
        <end position="727"/>
    </location>
</feature>
<dbReference type="GO" id="GO:0006270">
    <property type="term" value="P:DNA replication initiation"/>
    <property type="evidence" value="ECO:0007669"/>
    <property type="project" value="InterPro"/>
</dbReference>
<dbReference type="OrthoDB" id="202825at2759"/>